<dbReference type="AlphaFoldDB" id="A0A564H8T4"/>
<proteinExistence type="predicted"/>
<evidence type="ECO:0000313" key="3">
    <source>
        <dbReference type="Proteomes" id="UP000318370"/>
    </source>
</evidence>
<dbReference type="InterPro" id="IPR029063">
    <property type="entry name" value="SAM-dependent_MTases_sf"/>
</dbReference>
<dbReference type="PANTHER" id="PTHR44068">
    <property type="entry name" value="ZGC:194242"/>
    <property type="match status" value="1"/>
</dbReference>
<dbReference type="PANTHER" id="PTHR44068:SF11">
    <property type="entry name" value="GERANYL DIPHOSPHATE 2-C-METHYLTRANSFERASE"/>
    <property type="match status" value="1"/>
</dbReference>
<dbReference type="SUPFAM" id="SSF53335">
    <property type="entry name" value="S-adenosyl-L-methionine-dependent methyltransferases"/>
    <property type="match status" value="1"/>
</dbReference>
<dbReference type="Pfam" id="PF13649">
    <property type="entry name" value="Methyltransf_25"/>
    <property type="match status" value="1"/>
</dbReference>
<name>A0A564H8T4_9ENTR</name>
<evidence type="ECO:0000259" key="1">
    <source>
        <dbReference type="Pfam" id="PF13649"/>
    </source>
</evidence>
<keyword evidence="2" id="KW-0489">Methyltransferase</keyword>
<keyword evidence="2" id="KW-0808">Transferase</keyword>
<reference evidence="2 3" key="1">
    <citation type="submission" date="2019-07" db="EMBL/GenBank/DDBJ databases">
        <authorList>
            <person name="Brisse S."/>
            <person name="Rodrigues C."/>
            <person name="Thorpe H."/>
        </authorList>
    </citation>
    <scope>NUCLEOTIDE SEQUENCE [LARGE SCALE GENOMIC DNA]</scope>
    <source>
        <strain evidence="2">SB6408</strain>
    </source>
</reference>
<organism evidence="2 3">
    <name type="scientific">Klebsiella spallanzanii</name>
    <dbReference type="NCBI Taxonomy" id="2587528"/>
    <lineage>
        <taxon>Bacteria</taxon>
        <taxon>Pseudomonadati</taxon>
        <taxon>Pseudomonadota</taxon>
        <taxon>Gammaproteobacteria</taxon>
        <taxon>Enterobacterales</taxon>
        <taxon>Enterobacteriaceae</taxon>
        <taxon>Klebsiella/Raoultella group</taxon>
        <taxon>Klebsiella</taxon>
    </lineage>
</organism>
<dbReference type="CDD" id="cd02440">
    <property type="entry name" value="AdoMet_MTases"/>
    <property type="match status" value="1"/>
</dbReference>
<sequence length="263" mass="29281">MMNASEKAGHTFLASLGKTRLRPGGIEATEWLFQQAGFTAQSKVLEVACNMGTTSIELAQRFRCSVYAIDMDKDALAKARQNIVREGVDNRVIVMEANANRLPFPDGTFDVVINEAMLTMYADKAKEKLVAEYFRVLKPGGCLLTHDIMYTQDALEEGARLQLQGVVKSNVSPLSGAAWQALFQRTGFDSVRFHHGPMSLMSPRGLIKDEGFKQAVKIACNGLLKSENRPRFLSMMRFFQSQKKRLNFIACCSVKGMEVKSPK</sequence>
<protein>
    <submittedName>
        <fullName evidence="2">27-O-demethylrifamycin SV methyltransferase</fullName>
    </submittedName>
</protein>
<gene>
    <name evidence="2" type="ORF">SB6408_00100</name>
</gene>
<evidence type="ECO:0000313" key="2">
    <source>
        <dbReference type="EMBL" id="VUS28298.1"/>
    </source>
</evidence>
<dbReference type="Gene3D" id="3.40.50.150">
    <property type="entry name" value="Vaccinia Virus protein VP39"/>
    <property type="match status" value="1"/>
</dbReference>
<dbReference type="InterPro" id="IPR041698">
    <property type="entry name" value="Methyltransf_25"/>
</dbReference>
<accession>A0A564H8T4</accession>
<dbReference type="EMBL" id="CABGHF010000001">
    <property type="protein sequence ID" value="VUS28298.1"/>
    <property type="molecule type" value="Genomic_DNA"/>
</dbReference>
<dbReference type="Proteomes" id="UP000318370">
    <property type="component" value="Unassembled WGS sequence"/>
</dbReference>
<dbReference type="GO" id="GO:0032259">
    <property type="term" value="P:methylation"/>
    <property type="evidence" value="ECO:0007669"/>
    <property type="project" value="UniProtKB-KW"/>
</dbReference>
<dbReference type="GO" id="GO:0008168">
    <property type="term" value="F:methyltransferase activity"/>
    <property type="evidence" value="ECO:0007669"/>
    <property type="project" value="UniProtKB-KW"/>
</dbReference>
<dbReference type="InterPro" id="IPR050447">
    <property type="entry name" value="Erg6_SMT_methyltransf"/>
</dbReference>
<feature type="domain" description="Methyltransferase" evidence="1">
    <location>
        <begin position="44"/>
        <end position="141"/>
    </location>
</feature>